<dbReference type="Proteomes" id="UP000266669">
    <property type="component" value="Unassembled WGS sequence"/>
</dbReference>
<reference evidence="7" key="4">
    <citation type="journal article" date="2020" name="Int. J. Syst. Evol. Microbiol.">
        <title>Leptospira yasudae sp. nov. and Leptospira stimsonii sp. nov., two new species of the pathogenic group isolated from environmental sources.</title>
        <authorList>
            <person name="Casanovas-Massana A."/>
            <person name="Hamond C."/>
            <person name="Santos L.A."/>
            <person name="de Oliveira D."/>
            <person name="Hacker K.P."/>
            <person name="Balassiano I."/>
            <person name="Costa F."/>
            <person name="Medeiros M.A."/>
            <person name="Reis M.G."/>
            <person name="Ko A.I."/>
            <person name="Wunder E.A."/>
        </authorList>
    </citation>
    <scope>NUCLEOTIDE SEQUENCE</scope>
    <source>
        <strain evidence="7">AMB6-RJ</strain>
    </source>
</reference>
<dbReference type="Pfam" id="PF00155">
    <property type="entry name" value="Aminotran_1_2"/>
    <property type="match status" value="1"/>
</dbReference>
<dbReference type="InterPro" id="IPR001917">
    <property type="entry name" value="Aminotrans_II_pyridoxalP_BS"/>
</dbReference>
<keyword evidence="4 5" id="KW-0663">Pyridoxal phosphate</keyword>
<dbReference type="InterPro" id="IPR015421">
    <property type="entry name" value="PyrdxlP-dep_Trfase_major"/>
</dbReference>
<evidence type="ECO:0000313" key="8">
    <source>
        <dbReference type="EMBL" id="TGM09977.1"/>
    </source>
</evidence>
<evidence type="ECO:0000313" key="9">
    <source>
        <dbReference type="Proteomes" id="UP000266669"/>
    </source>
</evidence>
<evidence type="ECO:0000256" key="1">
    <source>
        <dbReference type="ARBA" id="ARBA00001933"/>
    </source>
</evidence>
<dbReference type="Gene3D" id="3.90.1150.10">
    <property type="entry name" value="Aspartate Aminotransferase, domain 1"/>
    <property type="match status" value="1"/>
</dbReference>
<dbReference type="InterPro" id="IPR015422">
    <property type="entry name" value="PyrdxlP-dep_Trfase_small"/>
</dbReference>
<dbReference type="PANTHER" id="PTHR42885">
    <property type="entry name" value="HISTIDINOL-PHOSPHATE AMINOTRANSFERASE-RELATED"/>
    <property type="match status" value="1"/>
</dbReference>
<protein>
    <submittedName>
        <fullName evidence="8">Histidinol-phosphate aminotransferase family protein</fullName>
    </submittedName>
    <submittedName>
        <fullName evidence="7">Histidinol-phosphate/aromatic aminotransferase and cobyric acid decarboxylase</fullName>
    </submittedName>
</protein>
<comment type="caution">
    <text evidence="7">The sequence shown here is derived from an EMBL/GenBank/DDBJ whole genome shotgun (WGS) entry which is preliminary data.</text>
</comment>
<dbReference type="RefSeq" id="WP_118981915.1">
    <property type="nucleotide sequence ID" value="NZ_QHCS01000002.1"/>
</dbReference>
<dbReference type="PROSITE" id="PS00599">
    <property type="entry name" value="AA_TRANSFER_CLASS_2"/>
    <property type="match status" value="1"/>
</dbReference>
<dbReference type="GO" id="GO:0030170">
    <property type="term" value="F:pyridoxal phosphate binding"/>
    <property type="evidence" value="ECO:0007669"/>
    <property type="project" value="InterPro"/>
</dbReference>
<reference evidence="9" key="1">
    <citation type="submission" date="2018-05" db="EMBL/GenBank/DDBJ databases">
        <title>Leptospira yasudae sp. nov. and Leptospira stimsonii sp. nov., two pathogenic species of the genus Leptospira isolated from environmental sources.</title>
        <authorList>
            <person name="Casanovas-Massana A."/>
            <person name="Hamond C."/>
            <person name="Santos L.A."/>
            <person name="Hacker K.P."/>
            <person name="Balassiano I."/>
            <person name="Medeiros M.A."/>
            <person name="Reis M.G."/>
            <person name="Ko A.I."/>
            <person name="Wunder E.A."/>
        </authorList>
    </citation>
    <scope>NUCLEOTIDE SEQUENCE [LARGE SCALE GENOMIC DNA]</scope>
    <source>
        <strain evidence="9">AMB6-RJ</strain>
    </source>
</reference>
<keyword evidence="2 7" id="KW-0032">Aminotransferase</keyword>
<proteinExistence type="inferred from homology"/>
<keyword evidence="10" id="KW-1185">Reference proteome</keyword>
<dbReference type="EMBL" id="RQGT01000122">
    <property type="protein sequence ID" value="TGM09977.1"/>
    <property type="molecule type" value="Genomic_DNA"/>
</dbReference>
<dbReference type="SUPFAM" id="SSF53383">
    <property type="entry name" value="PLP-dependent transferases"/>
    <property type="match status" value="1"/>
</dbReference>
<reference evidence="8" key="3">
    <citation type="journal article" date="2019" name="PLoS Negl. Trop. Dis.">
        <title>Revisiting the worldwide diversity of Leptospira species in the environment.</title>
        <authorList>
            <person name="Vincent A.T."/>
            <person name="Schiettekatte O."/>
            <person name="Bourhy P."/>
            <person name="Veyrier F.J."/>
            <person name="Picardeau M."/>
        </authorList>
    </citation>
    <scope>NUCLEOTIDE SEQUENCE</scope>
    <source>
        <strain evidence="8">201702407</strain>
    </source>
</reference>
<dbReference type="AlphaFoldDB" id="A0A4R9KYY6"/>
<evidence type="ECO:0000256" key="5">
    <source>
        <dbReference type="RuleBase" id="RU003693"/>
    </source>
</evidence>
<reference evidence="8" key="2">
    <citation type="submission" date="2018-10" db="EMBL/GenBank/DDBJ databases">
        <authorList>
            <person name="Vincent A.T."/>
            <person name="Schiettekatte O."/>
            <person name="Bourhy P."/>
            <person name="Veyrier F.J."/>
            <person name="Picardeau M."/>
        </authorList>
    </citation>
    <scope>NUCLEOTIDE SEQUENCE</scope>
    <source>
        <strain evidence="8">201702407</strain>
    </source>
</reference>
<evidence type="ECO:0000256" key="2">
    <source>
        <dbReference type="ARBA" id="ARBA00022576"/>
    </source>
</evidence>
<dbReference type="EMBL" id="QHCS01000002">
    <property type="protein sequence ID" value="RHX86322.1"/>
    <property type="molecule type" value="Genomic_DNA"/>
</dbReference>
<dbReference type="PANTHER" id="PTHR42885:SF2">
    <property type="entry name" value="HISTIDINOL-PHOSPHATE AMINOTRANSFERASE"/>
    <property type="match status" value="1"/>
</dbReference>
<dbReference type="InterPro" id="IPR015424">
    <property type="entry name" value="PyrdxlP-dep_Trfase"/>
</dbReference>
<sequence length="364" mass="41333">MAIRPKKSLLNPNLFRPSALKSVPRSREPIWLDKNENLDSILMNLNHSILLELPLDAIATYPEAGETYRKLADYVGVEPESLILTPGSDGAIRYAFEAFVEPGDYVIHTSPTFAMYSVYCQMFGANAITIEYTRKEEKPYLDLNQIKDHLKKYKPKLLCLPNPDSPTGTIIASGELSEILNLCEQTGTVLLLDEAYFPFYDWTGVPWIKRSSNLVVARTFAKAWGLAGLRVGYAVAAPNTIDLFHKIRPMYEVNTLAVEFLSRALDREINMKESVIRIKDGKRFFEDKMRSFGFGVLQTEGNFTHVDFGRFGKSVHSTLFNKVYYRQAFEQPCLKGYSRFSVAPISVMKQVVELIEETVKAERV</sequence>
<accession>A0A4R9KYY6</accession>
<evidence type="ECO:0000256" key="4">
    <source>
        <dbReference type="ARBA" id="ARBA00022898"/>
    </source>
</evidence>
<organism evidence="7 9">
    <name type="scientific">Leptospira stimsonii</name>
    <dbReference type="NCBI Taxonomy" id="2202203"/>
    <lineage>
        <taxon>Bacteria</taxon>
        <taxon>Pseudomonadati</taxon>
        <taxon>Spirochaetota</taxon>
        <taxon>Spirochaetia</taxon>
        <taxon>Leptospirales</taxon>
        <taxon>Leptospiraceae</taxon>
        <taxon>Leptospira</taxon>
    </lineage>
</organism>
<dbReference type="Proteomes" id="UP000297422">
    <property type="component" value="Unassembled WGS sequence"/>
</dbReference>
<comment type="cofactor">
    <cofactor evidence="1 5">
        <name>pyridoxal 5'-phosphate</name>
        <dbReference type="ChEBI" id="CHEBI:597326"/>
    </cofactor>
</comment>
<dbReference type="Gene3D" id="3.40.640.10">
    <property type="entry name" value="Type I PLP-dependent aspartate aminotransferase-like (Major domain)"/>
    <property type="match status" value="1"/>
</dbReference>
<feature type="domain" description="Aminotransferase class I/classII large" evidence="6">
    <location>
        <begin position="66"/>
        <end position="346"/>
    </location>
</feature>
<evidence type="ECO:0000313" key="7">
    <source>
        <dbReference type="EMBL" id="RHX86322.1"/>
    </source>
</evidence>
<name>A0A4R9KYY6_9LEPT</name>
<dbReference type="GO" id="GO:0008483">
    <property type="term" value="F:transaminase activity"/>
    <property type="evidence" value="ECO:0007669"/>
    <property type="project" value="UniProtKB-KW"/>
</dbReference>
<evidence type="ECO:0000256" key="3">
    <source>
        <dbReference type="ARBA" id="ARBA00022679"/>
    </source>
</evidence>
<dbReference type="InterPro" id="IPR004839">
    <property type="entry name" value="Aminotransferase_I/II_large"/>
</dbReference>
<evidence type="ECO:0000259" key="6">
    <source>
        <dbReference type="Pfam" id="PF00155"/>
    </source>
</evidence>
<dbReference type="CDD" id="cd00609">
    <property type="entry name" value="AAT_like"/>
    <property type="match status" value="1"/>
</dbReference>
<evidence type="ECO:0000313" key="10">
    <source>
        <dbReference type="Proteomes" id="UP000297422"/>
    </source>
</evidence>
<keyword evidence="3 7" id="KW-0808">Transferase</keyword>
<comment type="similarity">
    <text evidence="5">Belongs to the class-II pyridoxal-phosphate-dependent aminotransferase family.</text>
</comment>
<gene>
    <name evidence="7" type="ORF">DLM78_10820</name>
    <name evidence="8" type="ORF">EHQ90_19945</name>
</gene>